<organism evidence="2 3">
    <name type="scientific">Cymbomonas tetramitiformis</name>
    <dbReference type="NCBI Taxonomy" id="36881"/>
    <lineage>
        <taxon>Eukaryota</taxon>
        <taxon>Viridiplantae</taxon>
        <taxon>Chlorophyta</taxon>
        <taxon>Pyramimonadophyceae</taxon>
        <taxon>Pyramimonadales</taxon>
        <taxon>Pyramimonadaceae</taxon>
        <taxon>Cymbomonas</taxon>
    </lineage>
</organism>
<feature type="region of interest" description="Disordered" evidence="1">
    <location>
        <begin position="152"/>
        <end position="182"/>
    </location>
</feature>
<evidence type="ECO:0000313" key="2">
    <source>
        <dbReference type="EMBL" id="KAK3232631.1"/>
    </source>
</evidence>
<feature type="region of interest" description="Disordered" evidence="1">
    <location>
        <begin position="1"/>
        <end position="28"/>
    </location>
</feature>
<proteinExistence type="predicted"/>
<reference evidence="2 3" key="1">
    <citation type="journal article" date="2015" name="Genome Biol. Evol.">
        <title>Comparative Genomics of a Bacterivorous Green Alga Reveals Evolutionary Causalities and Consequences of Phago-Mixotrophic Mode of Nutrition.</title>
        <authorList>
            <person name="Burns J.A."/>
            <person name="Paasch A."/>
            <person name="Narechania A."/>
            <person name="Kim E."/>
        </authorList>
    </citation>
    <scope>NUCLEOTIDE SEQUENCE [LARGE SCALE GENOMIC DNA]</scope>
    <source>
        <strain evidence="2 3">PLY_AMNH</strain>
    </source>
</reference>
<protein>
    <submittedName>
        <fullName evidence="2">Uncharacterized protein</fullName>
    </submittedName>
</protein>
<gene>
    <name evidence="2" type="ORF">CYMTET_57022</name>
</gene>
<evidence type="ECO:0000256" key="1">
    <source>
        <dbReference type="SAM" id="MobiDB-lite"/>
    </source>
</evidence>
<dbReference type="EMBL" id="LGRX02035937">
    <property type="protein sequence ID" value="KAK3232631.1"/>
    <property type="molecule type" value="Genomic_DNA"/>
</dbReference>
<dbReference type="Proteomes" id="UP001190700">
    <property type="component" value="Unassembled WGS sequence"/>
</dbReference>
<keyword evidence="3" id="KW-1185">Reference proteome</keyword>
<dbReference type="AlphaFoldDB" id="A0AAE0B9P1"/>
<accession>A0AAE0B9P1</accession>
<name>A0AAE0B9P1_9CHLO</name>
<evidence type="ECO:0000313" key="3">
    <source>
        <dbReference type="Proteomes" id="UP001190700"/>
    </source>
</evidence>
<feature type="compositionally biased region" description="Basic and acidic residues" evidence="1">
    <location>
        <begin position="9"/>
        <end position="19"/>
    </location>
</feature>
<feature type="compositionally biased region" description="Basic and acidic residues" evidence="1">
    <location>
        <begin position="152"/>
        <end position="161"/>
    </location>
</feature>
<comment type="caution">
    <text evidence="2">The sequence shown here is derived from an EMBL/GenBank/DDBJ whole genome shotgun (WGS) entry which is preliminary data.</text>
</comment>
<sequence length="393" mass="44019">MADQGSSEGGERAESRPPQRSDATCETNSGMEALLAQQTALLNTTMQQMKYLDSRVEAAEELAAKVGSQGGGSAQSGDAELDALRLLPLCPRPLIIHARRDRVLREHDELNHDEKDPPSMEDLGERVHTAHNTFKKGPPSMEDLGERVHTAHNTFKKDPPRRFHTPLTFKKDRPSPPSMEDLGERVYTAHNTFKKGPPSMEDLGERVHSAHNAFKKGPPSMEDLGERVHTAHNTFKKGPPSMEDLGERVHTAHNTFKKDPPSMEDLGERVHTAHNTFKKDPPSMEDLGERVHTAHNTFKKGPPSMEDLGERVHTAHNTFKKDPPSVDQQRSQDALGRQVELTLASGENRERHTRKLFELKRAYQLLVQQLVRLQQAMELLLVENPGAEVIPTH</sequence>